<dbReference type="EMBL" id="CP022540">
    <property type="protein sequence ID" value="ASP22615.1"/>
    <property type="molecule type" value="Genomic_DNA"/>
</dbReference>
<reference evidence="2 3" key="1">
    <citation type="submission" date="2017-07" db="EMBL/GenBank/DDBJ databases">
        <title>Genome Sequence of Antarctobacter heliothermus Strain SMS3 Isolated from a culture of the Diatom Skeletonema marinoi.</title>
        <authorList>
            <person name="Topel M."/>
            <person name="Pinder M.I.M."/>
            <person name="Johansson O.N."/>
            <person name="Kourtchenko O."/>
            <person name="Godhe A."/>
            <person name="Clarke A.K."/>
        </authorList>
    </citation>
    <scope>NUCLEOTIDE SEQUENCE [LARGE SCALE GENOMIC DNA]</scope>
    <source>
        <strain evidence="2 3">SMS3</strain>
    </source>
</reference>
<dbReference type="KEGG" id="aht:ANTHELSMS3_04005"/>
<protein>
    <recommendedName>
        <fullName evidence="4">DUF2937 domain-containing protein</fullName>
    </recommendedName>
</protein>
<keyword evidence="3" id="KW-1185">Reference proteome</keyword>
<accession>A0A222E8T8</accession>
<evidence type="ECO:0000313" key="2">
    <source>
        <dbReference type="EMBL" id="ASP22615.1"/>
    </source>
</evidence>
<sequence>MILRLLTLVGGLAGAAGLSQFPEYSQQYMQRLGGAVDELGRQVTRYEEDAARVGLPLDAYLVALGDEGEMAHTQSRNMASDIARHDRLSTALNQLEGAGPFMRARLAFDMMPDGEVAARALETFKPAVPVTFEGAVFAGAGFLSGWAALALAFAILRRSLRMLWGTLGGRGQRPNQTEA</sequence>
<feature type="transmembrane region" description="Helical" evidence="1">
    <location>
        <begin position="135"/>
        <end position="156"/>
    </location>
</feature>
<dbReference type="InterPro" id="IPR022584">
    <property type="entry name" value="DUF2937"/>
</dbReference>
<evidence type="ECO:0008006" key="4">
    <source>
        <dbReference type="Google" id="ProtNLM"/>
    </source>
</evidence>
<evidence type="ECO:0000256" key="1">
    <source>
        <dbReference type="SAM" id="Phobius"/>
    </source>
</evidence>
<dbReference type="Pfam" id="PF11157">
    <property type="entry name" value="DUF2937"/>
    <property type="match status" value="1"/>
</dbReference>
<keyword evidence="1" id="KW-1133">Transmembrane helix</keyword>
<name>A0A222E8T8_9RHOB</name>
<keyword evidence="1" id="KW-0472">Membrane</keyword>
<proteinExistence type="predicted"/>
<evidence type="ECO:0000313" key="3">
    <source>
        <dbReference type="Proteomes" id="UP000203589"/>
    </source>
</evidence>
<dbReference type="RefSeq" id="WP_094037259.1">
    <property type="nucleotide sequence ID" value="NZ_CP022540.1"/>
</dbReference>
<dbReference type="OrthoDB" id="193051at2"/>
<dbReference type="AlphaFoldDB" id="A0A222E8T8"/>
<dbReference type="Proteomes" id="UP000203589">
    <property type="component" value="Chromosome"/>
</dbReference>
<gene>
    <name evidence="2" type="ORF">ANTHELSMS3_04005</name>
</gene>
<organism evidence="2 3">
    <name type="scientific">Antarctobacter heliothermus</name>
    <dbReference type="NCBI Taxonomy" id="74033"/>
    <lineage>
        <taxon>Bacteria</taxon>
        <taxon>Pseudomonadati</taxon>
        <taxon>Pseudomonadota</taxon>
        <taxon>Alphaproteobacteria</taxon>
        <taxon>Rhodobacterales</taxon>
        <taxon>Roseobacteraceae</taxon>
        <taxon>Antarctobacter</taxon>
    </lineage>
</organism>
<keyword evidence="1" id="KW-0812">Transmembrane</keyword>